<keyword evidence="8 10" id="KW-0975">Bacterial flagellum</keyword>
<keyword evidence="11" id="KW-0969">Cilium</keyword>
<dbReference type="NCBIfam" id="TIGR01400">
    <property type="entry name" value="fliR"/>
    <property type="match status" value="1"/>
</dbReference>
<proteinExistence type="inferred from homology"/>
<evidence type="ECO:0000313" key="11">
    <source>
        <dbReference type="EMBL" id="GIM47815.1"/>
    </source>
</evidence>
<dbReference type="Proteomes" id="UP001057291">
    <property type="component" value="Unassembled WGS sequence"/>
</dbReference>
<dbReference type="PANTHER" id="PTHR30065">
    <property type="entry name" value="FLAGELLAR BIOSYNTHETIC PROTEIN FLIR"/>
    <property type="match status" value="1"/>
</dbReference>
<feature type="transmembrane region" description="Helical" evidence="10">
    <location>
        <begin position="159"/>
        <end position="185"/>
    </location>
</feature>
<feature type="transmembrane region" description="Helical" evidence="10">
    <location>
        <begin position="133"/>
        <end position="153"/>
    </location>
</feature>
<dbReference type="Pfam" id="PF01311">
    <property type="entry name" value="Bac_export_1"/>
    <property type="match status" value="1"/>
</dbReference>
<feature type="transmembrane region" description="Helical" evidence="10">
    <location>
        <begin position="6"/>
        <end position="27"/>
    </location>
</feature>
<name>A0AAV4LJ34_9BACL</name>
<dbReference type="EMBL" id="BOQE01000001">
    <property type="protein sequence ID" value="GIM47815.1"/>
    <property type="molecule type" value="Genomic_DNA"/>
</dbReference>
<evidence type="ECO:0000256" key="5">
    <source>
        <dbReference type="ARBA" id="ARBA00022692"/>
    </source>
</evidence>
<evidence type="ECO:0000256" key="1">
    <source>
        <dbReference type="ARBA" id="ARBA00002578"/>
    </source>
</evidence>
<reference evidence="11" key="1">
    <citation type="journal article" date="2023" name="Int. J. Syst. Evol. Microbiol.">
        <title>Collibacillus ludicampi gen. nov., sp. nov., a new soil bacterium of the family Alicyclobacillaceae.</title>
        <authorList>
            <person name="Jojima T."/>
            <person name="Ioku Y."/>
            <person name="Fukuta Y."/>
            <person name="Shirasaka N."/>
            <person name="Matsumura Y."/>
            <person name="Mori M."/>
        </authorList>
    </citation>
    <scope>NUCLEOTIDE SEQUENCE</scope>
    <source>
        <strain evidence="11">TP075</strain>
    </source>
</reference>
<evidence type="ECO:0000256" key="10">
    <source>
        <dbReference type="RuleBase" id="RU362071"/>
    </source>
</evidence>
<evidence type="ECO:0000256" key="8">
    <source>
        <dbReference type="ARBA" id="ARBA00023143"/>
    </source>
</evidence>
<keyword evidence="4 10" id="KW-1003">Cell membrane</keyword>
<dbReference type="PANTHER" id="PTHR30065:SF1">
    <property type="entry name" value="SURFACE PRESENTATION OF ANTIGENS PROTEIN SPAR"/>
    <property type="match status" value="1"/>
</dbReference>
<keyword evidence="6 10" id="KW-1133">Transmembrane helix</keyword>
<accession>A0AAV4LJ34</accession>
<feature type="transmembrane region" description="Helical" evidence="10">
    <location>
        <begin position="222"/>
        <end position="243"/>
    </location>
</feature>
<evidence type="ECO:0000256" key="6">
    <source>
        <dbReference type="ARBA" id="ARBA00022989"/>
    </source>
</evidence>
<dbReference type="InterPro" id="IPR006303">
    <property type="entry name" value="FliR"/>
</dbReference>
<dbReference type="GO" id="GO:0006605">
    <property type="term" value="P:protein targeting"/>
    <property type="evidence" value="ECO:0007669"/>
    <property type="project" value="UniProtKB-UniRule"/>
</dbReference>
<evidence type="ECO:0000256" key="2">
    <source>
        <dbReference type="ARBA" id="ARBA00009772"/>
    </source>
</evidence>
<feature type="transmembrane region" description="Helical" evidence="10">
    <location>
        <begin position="71"/>
        <end position="97"/>
    </location>
</feature>
<comment type="subcellular location">
    <subcellularLocation>
        <location evidence="10">Cell membrane</location>
        <topology evidence="10">Multi-pass membrane protein</topology>
    </subcellularLocation>
    <subcellularLocation>
        <location evidence="10">Bacterial flagellum basal body</location>
    </subcellularLocation>
</comment>
<evidence type="ECO:0000313" key="12">
    <source>
        <dbReference type="Proteomes" id="UP001057291"/>
    </source>
</evidence>
<comment type="similarity">
    <text evidence="2 10">Belongs to the FliR/MopE/SpaR family.</text>
</comment>
<keyword evidence="11" id="KW-0966">Cell projection</keyword>
<dbReference type="InterPro" id="IPR002010">
    <property type="entry name" value="T3SS_IM_R"/>
</dbReference>
<protein>
    <recommendedName>
        <fullName evidence="3 9">Flagellar biosynthetic protein FliR</fullName>
    </recommendedName>
</protein>
<sequence>MEIPFTYSQLLSFFLVFVRIGSMLLVAPVFSVRFVPVRFRVGLAFFLSVVSYPMIITNANDPALAQGSTGMWFILVVKEALTGTALGMVGAFMFAVFQIAGQLMDTQIGFSLSSVLDPITGVQSSLFSNFKQLLAILLFLGMDGHHALIMGILQSFHYVPLGTFTITGNFLALFVQIFTAAILLGIKMAAPVVVALFLTDVAIAVLSKSVPQLNIFVVGLPFKIAAGLLILILCMTALVVMFSEMFHFMFDRMEELLRVMVNQS</sequence>
<dbReference type="AlphaFoldDB" id="A0AAV4LJ34"/>
<keyword evidence="11" id="KW-0282">Flagellum</keyword>
<keyword evidence="12" id="KW-1185">Reference proteome</keyword>
<organism evidence="11 12">
    <name type="scientific">Collibacillus ludicampi</name>
    <dbReference type="NCBI Taxonomy" id="2771369"/>
    <lineage>
        <taxon>Bacteria</taxon>
        <taxon>Bacillati</taxon>
        <taxon>Bacillota</taxon>
        <taxon>Bacilli</taxon>
        <taxon>Bacillales</taxon>
        <taxon>Alicyclobacillaceae</taxon>
        <taxon>Collibacillus</taxon>
    </lineage>
</organism>
<comment type="function">
    <text evidence="1 10">Role in flagellar biosynthesis.</text>
</comment>
<keyword evidence="7 10" id="KW-0472">Membrane</keyword>
<gene>
    <name evidence="11" type="primary">fliR</name>
    <name evidence="11" type="ORF">DNHGIG_33640</name>
</gene>
<keyword evidence="5 10" id="KW-0812">Transmembrane</keyword>
<feature type="transmembrane region" description="Helical" evidence="10">
    <location>
        <begin position="39"/>
        <end position="59"/>
    </location>
</feature>
<dbReference type="RefSeq" id="WP_282200751.1">
    <property type="nucleotide sequence ID" value="NZ_BOQE01000001.1"/>
</dbReference>
<feature type="transmembrane region" description="Helical" evidence="10">
    <location>
        <begin position="192"/>
        <end position="210"/>
    </location>
</feature>
<evidence type="ECO:0000256" key="7">
    <source>
        <dbReference type="ARBA" id="ARBA00023136"/>
    </source>
</evidence>
<comment type="caution">
    <text evidence="11">The sequence shown here is derived from an EMBL/GenBank/DDBJ whole genome shotgun (WGS) entry which is preliminary data.</text>
</comment>
<dbReference type="GO" id="GO:0005886">
    <property type="term" value="C:plasma membrane"/>
    <property type="evidence" value="ECO:0007669"/>
    <property type="project" value="UniProtKB-SubCell"/>
</dbReference>
<evidence type="ECO:0000256" key="9">
    <source>
        <dbReference type="NCBIfam" id="TIGR01400"/>
    </source>
</evidence>
<evidence type="ECO:0000256" key="3">
    <source>
        <dbReference type="ARBA" id="ARBA00021717"/>
    </source>
</evidence>
<evidence type="ECO:0000256" key="4">
    <source>
        <dbReference type="ARBA" id="ARBA00022475"/>
    </source>
</evidence>
<dbReference type="GO" id="GO:0009425">
    <property type="term" value="C:bacterial-type flagellum basal body"/>
    <property type="evidence" value="ECO:0007669"/>
    <property type="project" value="UniProtKB-SubCell"/>
</dbReference>
<dbReference type="GO" id="GO:0044780">
    <property type="term" value="P:bacterial-type flagellum assembly"/>
    <property type="evidence" value="ECO:0007669"/>
    <property type="project" value="UniProtKB-UniRule"/>
</dbReference>
<dbReference type="PRINTS" id="PR00953">
    <property type="entry name" value="TYPE3IMRPROT"/>
</dbReference>